<evidence type="ECO:0000256" key="2">
    <source>
        <dbReference type="ARBA" id="ARBA00023186"/>
    </source>
</evidence>
<dbReference type="PANTHER" id="PTHR21237:SF23">
    <property type="entry name" value="GRPE PROTEIN HOMOLOG, MITOCHONDRIAL"/>
    <property type="match status" value="1"/>
</dbReference>
<reference evidence="6 7" key="1">
    <citation type="submission" date="2021-12" db="EMBL/GenBank/DDBJ databases">
        <title>Genome sequencing of bacteria with rrn-lacking chromosome and rrn-plasmid.</title>
        <authorList>
            <person name="Anda M."/>
            <person name="Iwasaki W."/>
        </authorList>
    </citation>
    <scope>NUCLEOTIDE SEQUENCE [LARGE SCALE GENOMIC DNA]</scope>
    <source>
        <strain evidence="6 7">NBRC 101262</strain>
    </source>
</reference>
<dbReference type="RefSeq" id="WP_332919811.1">
    <property type="nucleotide sequence ID" value="NZ_AP025292.1"/>
</dbReference>
<keyword evidence="7" id="KW-1185">Reference proteome</keyword>
<name>A0ABN6L5E7_9BACT</name>
<keyword evidence="3" id="KW-0963">Cytoplasm</keyword>
<proteinExistence type="inferred from homology"/>
<dbReference type="HAMAP" id="MF_01151">
    <property type="entry name" value="GrpE"/>
    <property type="match status" value="1"/>
</dbReference>
<keyword evidence="3" id="KW-0346">Stress response</keyword>
<feature type="region of interest" description="Disordered" evidence="5">
    <location>
        <begin position="1"/>
        <end position="49"/>
    </location>
</feature>
<dbReference type="SUPFAM" id="SSF51064">
    <property type="entry name" value="Head domain of nucleotide exchange factor GrpE"/>
    <property type="match status" value="1"/>
</dbReference>
<dbReference type="PANTHER" id="PTHR21237">
    <property type="entry name" value="GRPE PROTEIN"/>
    <property type="match status" value="1"/>
</dbReference>
<protein>
    <recommendedName>
        <fullName evidence="3">Protein GrpE</fullName>
    </recommendedName>
    <alternativeName>
        <fullName evidence="3">HSP-70 cofactor</fullName>
    </alternativeName>
</protein>
<dbReference type="PRINTS" id="PR00773">
    <property type="entry name" value="GRPEPROTEIN"/>
</dbReference>
<feature type="compositionally biased region" description="Basic and acidic residues" evidence="5">
    <location>
        <begin position="8"/>
        <end position="23"/>
    </location>
</feature>
<accession>A0ABN6L5E7</accession>
<dbReference type="SUPFAM" id="SSF58014">
    <property type="entry name" value="Coiled-coil domain of nucleotide exchange factor GrpE"/>
    <property type="match status" value="1"/>
</dbReference>
<gene>
    <name evidence="3 6" type="primary">grpE</name>
    <name evidence="6" type="ORF">PEPS_02640</name>
</gene>
<dbReference type="Proteomes" id="UP001354989">
    <property type="component" value="Chromosome"/>
</dbReference>
<comment type="subunit">
    <text evidence="3">Homodimer.</text>
</comment>
<organism evidence="6 7">
    <name type="scientific">Persicobacter psychrovividus</name>
    <dbReference type="NCBI Taxonomy" id="387638"/>
    <lineage>
        <taxon>Bacteria</taxon>
        <taxon>Pseudomonadati</taxon>
        <taxon>Bacteroidota</taxon>
        <taxon>Cytophagia</taxon>
        <taxon>Cytophagales</taxon>
        <taxon>Persicobacteraceae</taxon>
        <taxon>Persicobacter</taxon>
    </lineage>
</organism>
<dbReference type="EMBL" id="AP025292">
    <property type="protein sequence ID" value="BDC97983.1"/>
    <property type="molecule type" value="Genomic_DNA"/>
</dbReference>
<dbReference type="CDD" id="cd00446">
    <property type="entry name" value="GrpE"/>
    <property type="match status" value="1"/>
</dbReference>
<evidence type="ECO:0000256" key="3">
    <source>
        <dbReference type="HAMAP-Rule" id="MF_01151"/>
    </source>
</evidence>
<dbReference type="Gene3D" id="2.30.22.10">
    <property type="entry name" value="Head domain of nucleotide exchange factor GrpE"/>
    <property type="match status" value="1"/>
</dbReference>
<comment type="similarity">
    <text evidence="1 3 4">Belongs to the GrpE family.</text>
</comment>
<dbReference type="InterPro" id="IPR009012">
    <property type="entry name" value="GrpE_head"/>
</dbReference>
<evidence type="ECO:0000256" key="5">
    <source>
        <dbReference type="SAM" id="MobiDB-lite"/>
    </source>
</evidence>
<keyword evidence="2 3" id="KW-0143">Chaperone</keyword>
<dbReference type="Pfam" id="PF01025">
    <property type="entry name" value="GrpE"/>
    <property type="match status" value="1"/>
</dbReference>
<comment type="function">
    <text evidence="3">Participates actively in the response to hyperosmotic and heat shock by preventing the aggregation of stress-denatured proteins, in association with DnaK and GrpE. It is the nucleotide exchange factor for DnaK and may function as a thermosensor. Unfolded proteins bind initially to DnaJ; upon interaction with the DnaJ-bound protein, DnaK hydrolyzes its bound ATP, resulting in the formation of a stable complex. GrpE releases ADP from DnaK; ATP binding to DnaK triggers the release of the substrate protein, thus completing the reaction cycle. Several rounds of ATP-dependent interactions between DnaJ, DnaK and GrpE are required for fully efficient folding.</text>
</comment>
<evidence type="ECO:0000256" key="1">
    <source>
        <dbReference type="ARBA" id="ARBA00009054"/>
    </source>
</evidence>
<sequence>MAENTVNEEEKNVQGEETTKEQVEQPVAENETTQEENTEAPQEEVQEEVAEVDALKAEVQEQKDKYLRLYSEFDNFRRRTAKEKLDLVQNANEKLIGELLSVVDNFDRANDNFNEEMDAKSVHEGAVLISKNLKSILEKFGLTPIETEKGDAFDTDIHDAITEIPVPEEELKGKVFDVVGKGYKLNDKVIRFAKVVVGAK</sequence>
<evidence type="ECO:0000313" key="6">
    <source>
        <dbReference type="EMBL" id="BDC97983.1"/>
    </source>
</evidence>
<feature type="compositionally biased region" description="Acidic residues" evidence="5">
    <location>
        <begin position="32"/>
        <end position="49"/>
    </location>
</feature>
<evidence type="ECO:0000256" key="4">
    <source>
        <dbReference type="RuleBase" id="RU004478"/>
    </source>
</evidence>
<evidence type="ECO:0000313" key="7">
    <source>
        <dbReference type="Proteomes" id="UP001354989"/>
    </source>
</evidence>
<dbReference type="Gene3D" id="3.90.20.20">
    <property type="match status" value="1"/>
</dbReference>
<comment type="subcellular location">
    <subcellularLocation>
        <location evidence="3">Cytoplasm</location>
    </subcellularLocation>
</comment>
<dbReference type="InterPro" id="IPR000740">
    <property type="entry name" value="GrpE"/>
</dbReference>
<dbReference type="InterPro" id="IPR013805">
    <property type="entry name" value="GrpE_CC"/>
</dbReference>